<evidence type="ECO:0000256" key="5">
    <source>
        <dbReference type="ARBA" id="ARBA00022835"/>
    </source>
</evidence>
<dbReference type="EMBL" id="JAVRRG010000056">
    <property type="protein sequence ID" value="KAK5092525.1"/>
    <property type="molecule type" value="Genomic_DNA"/>
</dbReference>
<evidence type="ECO:0000256" key="9">
    <source>
        <dbReference type="SAM" id="Coils"/>
    </source>
</evidence>
<reference evidence="12 13" key="1">
    <citation type="submission" date="2023-08" db="EMBL/GenBank/DDBJ databases">
        <title>Black Yeasts Isolated from many extreme environments.</title>
        <authorList>
            <person name="Coleine C."/>
            <person name="Stajich J.E."/>
            <person name="Selbmann L."/>
        </authorList>
    </citation>
    <scope>NUCLEOTIDE SEQUENCE [LARGE SCALE GENOMIC DNA]</scope>
    <source>
        <strain evidence="12 13">CCFEE 5885</strain>
    </source>
</reference>
<dbReference type="CDD" id="cd06147">
    <property type="entry name" value="Rrp6p_like_exo"/>
    <property type="match status" value="1"/>
</dbReference>
<dbReference type="Gene3D" id="1.10.150.80">
    <property type="entry name" value="HRDC domain"/>
    <property type="match status" value="1"/>
</dbReference>
<dbReference type="InterPro" id="IPR012588">
    <property type="entry name" value="Exosome-assoc_fac_Rrp6_N"/>
</dbReference>
<evidence type="ECO:0000259" key="11">
    <source>
        <dbReference type="PROSITE" id="PS50967"/>
    </source>
</evidence>
<keyword evidence="7" id="KW-0539">Nucleus</keyword>
<evidence type="ECO:0000256" key="6">
    <source>
        <dbReference type="ARBA" id="ARBA00022839"/>
    </source>
</evidence>
<evidence type="ECO:0000256" key="7">
    <source>
        <dbReference type="ARBA" id="ARBA00023242"/>
    </source>
</evidence>
<evidence type="ECO:0000256" key="4">
    <source>
        <dbReference type="ARBA" id="ARBA00022801"/>
    </source>
</evidence>
<name>A0ABR0K9V2_9EURO</name>
<dbReference type="InterPro" id="IPR012337">
    <property type="entry name" value="RNaseH-like_sf"/>
</dbReference>
<dbReference type="InterPro" id="IPR002121">
    <property type="entry name" value="HRDC_dom"/>
</dbReference>
<dbReference type="Proteomes" id="UP001345013">
    <property type="component" value="Unassembled WGS sequence"/>
</dbReference>
<evidence type="ECO:0000256" key="1">
    <source>
        <dbReference type="ARBA" id="ARBA00004123"/>
    </source>
</evidence>
<feature type="region of interest" description="Disordered" evidence="10">
    <location>
        <begin position="685"/>
        <end position="704"/>
    </location>
</feature>
<sequence length="806" mass="91553">MSTDLPADFKAYQDRVTSSLVNVTRSAGSIASHDLSFHRSLSDKVSKSLDSQNAHLLRLTNKLLKAATKETNLKSLTFRDRDDLEDNWKNVVDVIDDLLEKADANLDEFNGLIKRQSPSQAATPEPPSTKPRYPAYHSTAYGGVTKPQTLFNTQVNNYDNSRWRPLLHTKPHAQIPLEDSIGSEETGFKHPYAYEIENLEYPAAVYKESLPIPFSRPENSEPVWVDTMEGVREMLEELKQAKEIAIDLEHNDRNSYVGLVCLMQISTRSKDWVVDTLRPWREDLQVLNEAFADPNIIKVFHGSASDMVWLQRDLGLYVVGLFDTYHAANALQYPHRGLAYLLQKFANFFAQKQYQLADWRVRPLPQELLDYARSDTHYLLYIYDNMRNELIRQSTPEKNLIDYVLTQSKKESLQVYERRVYDPENGLGPNGWIQLLLTRNVKSLDKQQFAIFRKLHEWRDQKARKFDEGISSIMTNAYLWSCAEVKPETRAQLFNTRAMSGRASYFVSQYSQEVLDKIKEAKREGLEGPAVQEVLDRNADKLASFRQFRHANPNAKPQEVQQSVAATMQQLAQSGELQNGITAHEPSTAEPLASRSALSSLWGMMQPNTTQPILDPATAQMALMSMMPFLNSAKELNSPEMTNGDTTIQSDLAPLPPRPANGEVRIIEEPDIDVPFTLSDRKKKRNAEALDSSEEMAQFEPKNPEDFAITDEGEVLTQRQAQKAFKKAKKEADKAERDAQAANFQPFDYANAQSVLHPQPEPLRTYKDSNPAKPFNPFAKALDTSTGARRNKFGKELAGKSHTFRS</sequence>
<gene>
    <name evidence="12" type="primary">RRP6</name>
    <name evidence="12" type="ORF">LTR24_005103</name>
</gene>
<dbReference type="InterPro" id="IPR010997">
    <property type="entry name" value="HRDC-like_sf"/>
</dbReference>
<dbReference type="InterPro" id="IPR044876">
    <property type="entry name" value="HRDC_dom_sf"/>
</dbReference>
<dbReference type="Pfam" id="PF08066">
    <property type="entry name" value="PMC2NT"/>
    <property type="match status" value="1"/>
</dbReference>
<dbReference type="SUPFAM" id="SSF47819">
    <property type="entry name" value="HRDC-like"/>
    <property type="match status" value="1"/>
</dbReference>
<dbReference type="Gene3D" id="3.30.420.10">
    <property type="entry name" value="Ribonuclease H-like superfamily/Ribonuclease H"/>
    <property type="match status" value="1"/>
</dbReference>
<keyword evidence="13" id="KW-1185">Reference proteome</keyword>
<dbReference type="InterPro" id="IPR036397">
    <property type="entry name" value="RNaseH_sf"/>
</dbReference>
<protein>
    <submittedName>
        <fullName evidence="12">Exosome nuclease subunit</fullName>
    </submittedName>
</protein>
<feature type="region of interest" description="Disordered" evidence="10">
    <location>
        <begin position="750"/>
        <end position="806"/>
    </location>
</feature>
<evidence type="ECO:0000256" key="2">
    <source>
        <dbReference type="ARBA" id="ARBA00022552"/>
    </source>
</evidence>
<dbReference type="SMART" id="SM00341">
    <property type="entry name" value="HRDC"/>
    <property type="match status" value="1"/>
</dbReference>
<accession>A0ABR0K9V2</accession>
<dbReference type="InterPro" id="IPR049559">
    <property type="entry name" value="Rrp6p-like_exo"/>
</dbReference>
<dbReference type="PANTHER" id="PTHR12124:SF47">
    <property type="entry name" value="EXOSOME COMPONENT 10"/>
    <property type="match status" value="1"/>
</dbReference>
<feature type="region of interest" description="Disordered" evidence="10">
    <location>
        <begin position="111"/>
        <end position="132"/>
    </location>
</feature>
<keyword evidence="3" id="KW-0540">Nuclease</keyword>
<feature type="domain" description="HRDC" evidence="11">
    <location>
        <begin position="445"/>
        <end position="528"/>
    </location>
</feature>
<comment type="subcellular location">
    <subcellularLocation>
        <location evidence="1">Nucleus</location>
    </subcellularLocation>
</comment>
<keyword evidence="2" id="KW-0698">rRNA processing</keyword>
<dbReference type="InterPro" id="IPR045092">
    <property type="entry name" value="Rrp6-like"/>
</dbReference>
<dbReference type="SUPFAM" id="SSF53098">
    <property type="entry name" value="Ribonuclease H-like"/>
    <property type="match status" value="1"/>
</dbReference>
<organism evidence="12 13">
    <name type="scientific">Lithohypha guttulata</name>
    <dbReference type="NCBI Taxonomy" id="1690604"/>
    <lineage>
        <taxon>Eukaryota</taxon>
        <taxon>Fungi</taxon>
        <taxon>Dikarya</taxon>
        <taxon>Ascomycota</taxon>
        <taxon>Pezizomycotina</taxon>
        <taxon>Eurotiomycetes</taxon>
        <taxon>Chaetothyriomycetidae</taxon>
        <taxon>Chaetothyriales</taxon>
        <taxon>Trichomeriaceae</taxon>
        <taxon>Lithohypha</taxon>
    </lineage>
</organism>
<comment type="similarity">
    <text evidence="8">Belongs to the exosome component 10/RRP6 family.</text>
</comment>
<proteinExistence type="inferred from homology"/>
<keyword evidence="5" id="KW-0271">Exosome</keyword>
<feature type="coiled-coil region" evidence="9">
    <location>
        <begin position="718"/>
        <end position="745"/>
    </location>
</feature>
<evidence type="ECO:0000313" key="12">
    <source>
        <dbReference type="EMBL" id="KAK5092525.1"/>
    </source>
</evidence>
<dbReference type="Pfam" id="PF00570">
    <property type="entry name" value="HRDC"/>
    <property type="match status" value="1"/>
</dbReference>
<keyword evidence="4" id="KW-0378">Hydrolase</keyword>
<dbReference type="InterPro" id="IPR002562">
    <property type="entry name" value="3'-5'_exonuclease_dom"/>
</dbReference>
<dbReference type="SMART" id="SM00474">
    <property type="entry name" value="35EXOc"/>
    <property type="match status" value="1"/>
</dbReference>
<dbReference type="PANTHER" id="PTHR12124">
    <property type="entry name" value="POLYMYOSITIS/SCLERODERMA AUTOANTIGEN-RELATED"/>
    <property type="match status" value="1"/>
</dbReference>
<comment type="caution">
    <text evidence="12">The sequence shown here is derived from an EMBL/GenBank/DDBJ whole genome shotgun (WGS) entry which is preliminary data.</text>
</comment>
<evidence type="ECO:0000256" key="3">
    <source>
        <dbReference type="ARBA" id="ARBA00022722"/>
    </source>
</evidence>
<dbReference type="PROSITE" id="PS50967">
    <property type="entry name" value="HRDC"/>
    <property type="match status" value="1"/>
</dbReference>
<evidence type="ECO:0000256" key="8">
    <source>
        <dbReference type="ARBA" id="ARBA00043957"/>
    </source>
</evidence>
<evidence type="ECO:0000256" key="10">
    <source>
        <dbReference type="SAM" id="MobiDB-lite"/>
    </source>
</evidence>
<dbReference type="Pfam" id="PF01612">
    <property type="entry name" value="DNA_pol_A_exo1"/>
    <property type="match status" value="1"/>
</dbReference>
<keyword evidence="6" id="KW-0269">Exonuclease</keyword>
<evidence type="ECO:0000313" key="13">
    <source>
        <dbReference type="Proteomes" id="UP001345013"/>
    </source>
</evidence>
<keyword evidence="9" id="KW-0175">Coiled coil</keyword>